<dbReference type="GO" id="GO:0005615">
    <property type="term" value="C:extracellular space"/>
    <property type="evidence" value="ECO:0007669"/>
    <property type="project" value="TreeGrafter"/>
</dbReference>
<sequence>MPLISNDLKAPLVAELDITSVNKQLESYINDDIKSTFSEEIQDMVKIEQEQTKTSMLEDYSLKLNTTKMEYDQRFSNIVQNLEAKQKEITLEVSKVYKNLNESESAFDTKIKDSLSGFEHRKESLKLAMMSEYLSKLQQSQDANNQKFNDLASDLKSHFANLSQDFKEDFKKSTINLQTIAQELEEWKTNLMETLKETFAPFEHKIKDCSYMRGDQTKRSGVYIIYPDEISVIKVYCDMSTDGGGWTVLQRRIDRTTSFDRNWKDYIEGFGDPQKEYWLGNWMFYNNGRAFSTKDNDNDANSGGNCAVTKGAWWHGHCGHSWLNGKDNKNYYWSGYKYNKTKMMIRKIL</sequence>
<dbReference type="InterPro" id="IPR002181">
    <property type="entry name" value="Fibrinogen_a/b/g_C_dom"/>
</dbReference>
<keyword evidence="3" id="KW-1185">Reference proteome</keyword>
<comment type="caution">
    <text evidence="2">The sequence shown here is derived from an EMBL/GenBank/DDBJ whole genome shotgun (WGS) entry which is preliminary data.</text>
</comment>
<dbReference type="InterPro" id="IPR014716">
    <property type="entry name" value="Fibrinogen_a/b/g_C_1"/>
</dbReference>
<dbReference type="EMBL" id="CAJPWZ010001545">
    <property type="protein sequence ID" value="CAG2217578.1"/>
    <property type="molecule type" value="Genomic_DNA"/>
</dbReference>
<dbReference type="SUPFAM" id="SSF58113">
    <property type="entry name" value="Apolipoprotein A-I"/>
    <property type="match status" value="1"/>
</dbReference>
<evidence type="ECO:0000313" key="2">
    <source>
        <dbReference type="EMBL" id="CAG2217578.1"/>
    </source>
</evidence>
<dbReference type="Proteomes" id="UP000683360">
    <property type="component" value="Unassembled WGS sequence"/>
</dbReference>
<accession>A0A8S3SDH2</accession>
<evidence type="ECO:0000313" key="3">
    <source>
        <dbReference type="Proteomes" id="UP000683360"/>
    </source>
</evidence>
<reference evidence="2" key="1">
    <citation type="submission" date="2021-03" db="EMBL/GenBank/DDBJ databases">
        <authorList>
            <person name="Bekaert M."/>
        </authorList>
    </citation>
    <scope>NUCLEOTIDE SEQUENCE</scope>
</reference>
<dbReference type="PROSITE" id="PS51406">
    <property type="entry name" value="FIBRINOGEN_C_2"/>
    <property type="match status" value="1"/>
</dbReference>
<name>A0A8S3SDH2_MYTED</name>
<dbReference type="NCBIfam" id="NF040941">
    <property type="entry name" value="GGGWT_bact"/>
    <property type="match status" value="1"/>
</dbReference>
<protein>
    <submittedName>
        <fullName evidence="2">ANGPT2</fullName>
    </submittedName>
</protein>
<dbReference type="InterPro" id="IPR050373">
    <property type="entry name" value="Fibrinogen_C-term_domain"/>
</dbReference>
<dbReference type="InterPro" id="IPR036056">
    <property type="entry name" value="Fibrinogen-like_C"/>
</dbReference>
<dbReference type="SMART" id="SM00186">
    <property type="entry name" value="FBG"/>
    <property type="match status" value="1"/>
</dbReference>
<evidence type="ECO:0000259" key="1">
    <source>
        <dbReference type="PROSITE" id="PS51406"/>
    </source>
</evidence>
<proteinExistence type="predicted"/>
<dbReference type="SUPFAM" id="SSF56496">
    <property type="entry name" value="Fibrinogen C-terminal domain-like"/>
    <property type="match status" value="1"/>
</dbReference>
<dbReference type="OrthoDB" id="6125406at2759"/>
<dbReference type="PANTHER" id="PTHR19143">
    <property type="entry name" value="FIBRINOGEN/TENASCIN/ANGIOPOEITIN"/>
    <property type="match status" value="1"/>
</dbReference>
<gene>
    <name evidence="2" type="ORF">MEDL_31254</name>
</gene>
<dbReference type="PANTHER" id="PTHR19143:SF327">
    <property type="entry name" value="FI21813P1-RELATED"/>
    <property type="match status" value="1"/>
</dbReference>
<dbReference type="AlphaFoldDB" id="A0A8S3SDH2"/>
<feature type="domain" description="Fibrinogen C-terminal" evidence="1">
    <location>
        <begin position="200"/>
        <end position="281"/>
    </location>
</feature>
<dbReference type="Pfam" id="PF00147">
    <property type="entry name" value="Fibrinogen_C"/>
    <property type="match status" value="2"/>
</dbReference>
<organism evidence="2 3">
    <name type="scientific">Mytilus edulis</name>
    <name type="common">Blue mussel</name>
    <dbReference type="NCBI Taxonomy" id="6550"/>
    <lineage>
        <taxon>Eukaryota</taxon>
        <taxon>Metazoa</taxon>
        <taxon>Spiralia</taxon>
        <taxon>Lophotrochozoa</taxon>
        <taxon>Mollusca</taxon>
        <taxon>Bivalvia</taxon>
        <taxon>Autobranchia</taxon>
        <taxon>Pteriomorphia</taxon>
        <taxon>Mytilida</taxon>
        <taxon>Mytiloidea</taxon>
        <taxon>Mytilidae</taxon>
        <taxon>Mytilinae</taxon>
        <taxon>Mytilus</taxon>
    </lineage>
</organism>
<dbReference type="Gene3D" id="3.90.215.10">
    <property type="entry name" value="Gamma Fibrinogen, chain A, domain 1"/>
    <property type="match status" value="2"/>
</dbReference>